<name>W9RT21_9ROSA</name>
<dbReference type="Proteomes" id="UP000030645">
    <property type="component" value="Unassembled WGS sequence"/>
</dbReference>
<dbReference type="Gene3D" id="3.40.50.300">
    <property type="entry name" value="P-loop containing nucleotide triphosphate hydrolases"/>
    <property type="match status" value="1"/>
</dbReference>
<accession>W9RT21</accession>
<dbReference type="InterPro" id="IPR002182">
    <property type="entry name" value="NB-ARC"/>
</dbReference>
<organism evidence="3 4">
    <name type="scientific">Morus notabilis</name>
    <dbReference type="NCBI Taxonomy" id="981085"/>
    <lineage>
        <taxon>Eukaryota</taxon>
        <taxon>Viridiplantae</taxon>
        <taxon>Streptophyta</taxon>
        <taxon>Embryophyta</taxon>
        <taxon>Tracheophyta</taxon>
        <taxon>Spermatophyta</taxon>
        <taxon>Magnoliopsida</taxon>
        <taxon>eudicotyledons</taxon>
        <taxon>Gunneridae</taxon>
        <taxon>Pentapetalae</taxon>
        <taxon>rosids</taxon>
        <taxon>fabids</taxon>
        <taxon>Rosales</taxon>
        <taxon>Moraceae</taxon>
        <taxon>Moreae</taxon>
        <taxon>Morus</taxon>
    </lineage>
</organism>
<sequence length="125" mass="14584">MGGRIKKIKQELASVSNDRNFLLEYRHEETREIVRRERETHSFVRQEEVIGRDEDREEIVKLLLEQGELEENVSVIPIVGMGGLGKTTLAQTAFNEETVQQHFDLKMWVCVSDDFDLKLLLQQII</sequence>
<dbReference type="InterPro" id="IPR027417">
    <property type="entry name" value="P-loop_NTPase"/>
</dbReference>
<dbReference type="EMBL" id="KE344571">
    <property type="protein sequence ID" value="EXB68039.1"/>
    <property type="molecule type" value="Genomic_DNA"/>
</dbReference>
<dbReference type="eggNOG" id="KOG4658">
    <property type="taxonomic scope" value="Eukaryota"/>
</dbReference>
<feature type="domain" description="NB-ARC" evidence="2">
    <location>
        <begin position="54"/>
        <end position="125"/>
    </location>
</feature>
<dbReference type="Pfam" id="PF00931">
    <property type="entry name" value="NB-ARC"/>
    <property type="match status" value="1"/>
</dbReference>
<dbReference type="SUPFAM" id="SSF52540">
    <property type="entry name" value="P-loop containing nucleoside triphosphate hydrolases"/>
    <property type="match status" value="1"/>
</dbReference>
<dbReference type="PANTHER" id="PTHR36766">
    <property type="entry name" value="PLANT BROAD-SPECTRUM MILDEW RESISTANCE PROTEIN RPW8"/>
    <property type="match status" value="1"/>
</dbReference>
<dbReference type="AlphaFoldDB" id="W9RT21"/>
<evidence type="ECO:0000259" key="2">
    <source>
        <dbReference type="Pfam" id="PF00931"/>
    </source>
</evidence>
<dbReference type="PANTHER" id="PTHR36766:SF70">
    <property type="entry name" value="DISEASE RESISTANCE PROTEIN RGA4"/>
    <property type="match status" value="1"/>
</dbReference>
<dbReference type="GO" id="GO:0043531">
    <property type="term" value="F:ADP binding"/>
    <property type="evidence" value="ECO:0007669"/>
    <property type="project" value="InterPro"/>
</dbReference>
<evidence type="ECO:0000313" key="3">
    <source>
        <dbReference type="EMBL" id="EXB68039.1"/>
    </source>
</evidence>
<protein>
    <submittedName>
        <fullName evidence="3">Putative disease resistance protein RGA4</fullName>
    </submittedName>
</protein>
<evidence type="ECO:0000313" key="4">
    <source>
        <dbReference type="Proteomes" id="UP000030645"/>
    </source>
</evidence>
<evidence type="ECO:0000256" key="1">
    <source>
        <dbReference type="ARBA" id="ARBA00022821"/>
    </source>
</evidence>
<gene>
    <name evidence="3" type="ORF">L484_009646</name>
</gene>
<proteinExistence type="predicted"/>
<dbReference type="GO" id="GO:0006952">
    <property type="term" value="P:defense response"/>
    <property type="evidence" value="ECO:0007669"/>
    <property type="project" value="UniProtKB-KW"/>
</dbReference>
<dbReference type="STRING" id="981085.W9RT21"/>
<reference evidence="4" key="1">
    <citation type="submission" date="2013-01" db="EMBL/GenBank/DDBJ databases">
        <title>Draft Genome Sequence of a Mulberry Tree, Morus notabilis C.K. Schneid.</title>
        <authorList>
            <person name="He N."/>
            <person name="Zhao S."/>
        </authorList>
    </citation>
    <scope>NUCLEOTIDE SEQUENCE</scope>
</reference>
<keyword evidence="1" id="KW-0611">Plant defense</keyword>
<keyword evidence="4" id="KW-1185">Reference proteome</keyword>